<feature type="region of interest" description="Disordered" evidence="1">
    <location>
        <begin position="1"/>
        <end position="44"/>
    </location>
</feature>
<feature type="compositionally biased region" description="Polar residues" evidence="1">
    <location>
        <begin position="16"/>
        <end position="27"/>
    </location>
</feature>
<reference evidence="2" key="1">
    <citation type="submission" date="2019-08" db="EMBL/GenBank/DDBJ databases">
        <title>Complete genome sequence of a mangrove-derived Streptomyces xiamenensis.</title>
        <authorList>
            <person name="Xu J."/>
        </authorList>
    </citation>
    <scope>NUCLEOTIDE SEQUENCE</scope>
    <source>
        <strain evidence="2">318</strain>
    </source>
</reference>
<dbReference type="STRING" id="408015.SXIM_01310"/>
<dbReference type="Proteomes" id="UP000034034">
    <property type="component" value="Chromosome"/>
</dbReference>
<proteinExistence type="predicted"/>
<name>A0A0F7FQ17_9ACTN</name>
<evidence type="ECO:0000313" key="2">
    <source>
        <dbReference type="EMBL" id="AKG41515.1"/>
    </source>
</evidence>
<evidence type="ECO:0000256" key="1">
    <source>
        <dbReference type="SAM" id="MobiDB-lite"/>
    </source>
</evidence>
<keyword evidence="3" id="KW-1185">Reference proteome</keyword>
<organism evidence="2 3">
    <name type="scientific">Streptomyces xiamenensis</name>
    <dbReference type="NCBI Taxonomy" id="408015"/>
    <lineage>
        <taxon>Bacteria</taxon>
        <taxon>Bacillati</taxon>
        <taxon>Actinomycetota</taxon>
        <taxon>Actinomycetes</taxon>
        <taxon>Kitasatosporales</taxon>
        <taxon>Streptomycetaceae</taxon>
        <taxon>Streptomyces</taxon>
    </lineage>
</organism>
<dbReference type="KEGG" id="sxi:SXIM_01310"/>
<accession>A0A0F7FQ17</accession>
<dbReference type="HOGENOM" id="CLU_3222898_0_0_11"/>
<sequence>MHDIPESVRAELGNLPSLTARTRQNQRVFPGHHRNSPARAENHR</sequence>
<dbReference type="AlphaFoldDB" id="A0A0F7FQ17"/>
<protein>
    <submittedName>
        <fullName evidence="2">Uncharacterized protein</fullName>
    </submittedName>
</protein>
<dbReference type="EMBL" id="CP009922">
    <property type="protein sequence ID" value="AKG41515.1"/>
    <property type="molecule type" value="Genomic_DNA"/>
</dbReference>
<gene>
    <name evidence="2" type="ORF">SXIM_01310</name>
</gene>
<evidence type="ECO:0000313" key="3">
    <source>
        <dbReference type="Proteomes" id="UP000034034"/>
    </source>
</evidence>